<dbReference type="OrthoDB" id="9815972at2"/>
<feature type="domain" description="ABC-2 type transporter transmembrane" evidence="6">
    <location>
        <begin position="55"/>
        <end position="240"/>
    </location>
</feature>
<dbReference type="GO" id="GO:0016020">
    <property type="term" value="C:membrane"/>
    <property type="evidence" value="ECO:0007669"/>
    <property type="project" value="UniProtKB-SubCell"/>
</dbReference>
<evidence type="ECO:0000256" key="5">
    <source>
        <dbReference type="SAM" id="Phobius"/>
    </source>
</evidence>
<feature type="transmembrane region" description="Helical" evidence="5">
    <location>
        <begin position="174"/>
        <end position="197"/>
    </location>
</feature>
<comment type="caution">
    <text evidence="7">The sequence shown here is derived from an EMBL/GenBank/DDBJ whole genome shotgun (WGS) entry which is preliminary data.</text>
</comment>
<name>A0A0R1XGZ9_9LACO</name>
<evidence type="ECO:0000256" key="2">
    <source>
        <dbReference type="ARBA" id="ARBA00022692"/>
    </source>
</evidence>
<dbReference type="PATRIC" id="fig|1122147.4.peg.517"/>
<dbReference type="AlphaFoldDB" id="A0A0R1XGZ9"/>
<feature type="transmembrane region" description="Helical" evidence="5">
    <location>
        <begin position="138"/>
        <end position="162"/>
    </location>
</feature>
<feature type="transmembrane region" description="Helical" evidence="5">
    <location>
        <begin position="217"/>
        <end position="242"/>
    </location>
</feature>
<evidence type="ECO:0000256" key="4">
    <source>
        <dbReference type="ARBA" id="ARBA00023136"/>
    </source>
</evidence>
<feature type="transmembrane region" description="Helical" evidence="5">
    <location>
        <begin position="21"/>
        <end position="38"/>
    </location>
</feature>
<organism evidence="7 8">
    <name type="scientific">Schleiferilactobacillus harbinensis DSM 16991</name>
    <dbReference type="NCBI Taxonomy" id="1122147"/>
    <lineage>
        <taxon>Bacteria</taxon>
        <taxon>Bacillati</taxon>
        <taxon>Bacillota</taxon>
        <taxon>Bacilli</taxon>
        <taxon>Lactobacillales</taxon>
        <taxon>Lactobacillaceae</taxon>
        <taxon>Schleiferilactobacillus</taxon>
    </lineage>
</organism>
<dbReference type="RefSeq" id="WP_035440652.1">
    <property type="nucleotide sequence ID" value="NZ_AUEH01000032.1"/>
</dbReference>
<accession>A0A0R1XGZ9</accession>
<keyword evidence="4 5" id="KW-0472">Membrane</keyword>
<feature type="transmembrane region" description="Helical" evidence="5">
    <location>
        <begin position="100"/>
        <end position="126"/>
    </location>
</feature>
<proteinExistence type="predicted"/>
<dbReference type="Pfam" id="PF12698">
    <property type="entry name" value="ABC2_membrane_3"/>
    <property type="match status" value="1"/>
</dbReference>
<keyword evidence="2 5" id="KW-0812">Transmembrane</keyword>
<evidence type="ECO:0000256" key="1">
    <source>
        <dbReference type="ARBA" id="ARBA00004141"/>
    </source>
</evidence>
<evidence type="ECO:0000259" key="6">
    <source>
        <dbReference type="Pfam" id="PF12698"/>
    </source>
</evidence>
<dbReference type="Proteomes" id="UP000050949">
    <property type="component" value="Unassembled WGS sequence"/>
</dbReference>
<dbReference type="eggNOG" id="COG1511">
    <property type="taxonomic scope" value="Bacteria"/>
</dbReference>
<dbReference type="InterPro" id="IPR013525">
    <property type="entry name" value="ABC2_TM"/>
</dbReference>
<evidence type="ECO:0000256" key="3">
    <source>
        <dbReference type="ARBA" id="ARBA00022989"/>
    </source>
</evidence>
<reference evidence="7 8" key="1">
    <citation type="journal article" date="2015" name="Genome Announc.">
        <title>Expanding the biotechnology potential of lactobacilli through comparative genomics of 213 strains and associated genera.</title>
        <authorList>
            <person name="Sun Z."/>
            <person name="Harris H.M."/>
            <person name="McCann A."/>
            <person name="Guo C."/>
            <person name="Argimon S."/>
            <person name="Zhang W."/>
            <person name="Yang X."/>
            <person name="Jeffery I.B."/>
            <person name="Cooney J.C."/>
            <person name="Kagawa T.F."/>
            <person name="Liu W."/>
            <person name="Song Y."/>
            <person name="Salvetti E."/>
            <person name="Wrobel A."/>
            <person name="Rasinkangas P."/>
            <person name="Parkhill J."/>
            <person name="Rea M.C."/>
            <person name="O'Sullivan O."/>
            <person name="Ritari J."/>
            <person name="Douillard F.P."/>
            <person name="Paul Ross R."/>
            <person name="Yang R."/>
            <person name="Briner A.E."/>
            <person name="Felis G.E."/>
            <person name="de Vos W.M."/>
            <person name="Barrangou R."/>
            <person name="Klaenhammer T.R."/>
            <person name="Caufield P.W."/>
            <person name="Cui Y."/>
            <person name="Zhang H."/>
            <person name="O'Toole P.W."/>
        </authorList>
    </citation>
    <scope>NUCLEOTIDE SEQUENCE [LARGE SCALE GENOMIC DNA]</scope>
    <source>
        <strain evidence="7 8">DSM 16991</strain>
    </source>
</reference>
<evidence type="ECO:0000313" key="8">
    <source>
        <dbReference type="Proteomes" id="UP000050949"/>
    </source>
</evidence>
<evidence type="ECO:0000313" key="7">
    <source>
        <dbReference type="EMBL" id="KRM29479.1"/>
    </source>
</evidence>
<dbReference type="GO" id="GO:0140359">
    <property type="term" value="F:ABC-type transporter activity"/>
    <property type="evidence" value="ECO:0007669"/>
    <property type="project" value="InterPro"/>
</dbReference>
<keyword evidence="3 5" id="KW-1133">Transmembrane helix</keyword>
<protein>
    <submittedName>
        <fullName evidence="7">Abc-type polysaccharide polyol phosphate export system permease component</fullName>
    </submittedName>
</protein>
<gene>
    <name evidence="7" type="ORF">FC91_GL000496</name>
</gene>
<sequence>MRIALQSELRRTLLLMRRYPTETAAQIILAVVSFYALALGGRFMAGGTLLGTRMTDLIIGYVLWMLVLNTVGDMGFGIAEEAENGTLEQLFLSPLGPLRLFMMRAVITLGTSLVFIICVLIGILLLTGIRLRLELVQLIPFSLALLVALALGLLVASLAIVFKRVSQALSIIQFGFVFLLMIPFDTGGPLLAFVGHFVPLVPMFSLLRQMLHHPAGFAGGGLLLFWSMVNTLVWLLVGLITFQQATNAARHHGTIGHY</sequence>
<feature type="transmembrane region" description="Helical" evidence="5">
    <location>
        <begin position="58"/>
        <end position="79"/>
    </location>
</feature>
<comment type="subcellular location">
    <subcellularLocation>
        <location evidence="1">Membrane</location>
        <topology evidence="1">Multi-pass membrane protein</topology>
    </subcellularLocation>
</comment>
<dbReference type="EMBL" id="AZFW01000013">
    <property type="protein sequence ID" value="KRM29479.1"/>
    <property type="molecule type" value="Genomic_DNA"/>
</dbReference>